<feature type="transmembrane region" description="Helical" evidence="1">
    <location>
        <begin position="134"/>
        <end position="154"/>
    </location>
</feature>
<feature type="transmembrane region" description="Helical" evidence="1">
    <location>
        <begin position="339"/>
        <end position="360"/>
    </location>
</feature>
<feature type="transmembrane region" description="Helical" evidence="1">
    <location>
        <begin position="38"/>
        <end position="58"/>
    </location>
</feature>
<keyword evidence="1" id="KW-0812">Transmembrane</keyword>
<organism evidence="2 3">
    <name type="scientific">Paenibacillus plantiphilus</name>
    <dbReference type="NCBI Taxonomy" id="2905650"/>
    <lineage>
        <taxon>Bacteria</taxon>
        <taxon>Bacillati</taxon>
        <taxon>Bacillota</taxon>
        <taxon>Bacilli</taxon>
        <taxon>Bacillales</taxon>
        <taxon>Paenibacillaceae</taxon>
        <taxon>Paenibacillus</taxon>
    </lineage>
</organism>
<reference evidence="2" key="1">
    <citation type="submission" date="2022-01" db="EMBL/GenBank/DDBJ databases">
        <authorList>
            <person name="Criscuolo A."/>
        </authorList>
    </citation>
    <scope>NUCLEOTIDE SEQUENCE</scope>
    <source>
        <strain evidence="2">CIP111893</strain>
    </source>
</reference>
<name>A0ABN8H039_9BACL</name>
<gene>
    <name evidence="2" type="ORF">PAECIP111893_04867</name>
</gene>
<feature type="transmembrane region" description="Helical" evidence="1">
    <location>
        <begin position="70"/>
        <end position="100"/>
    </location>
</feature>
<keyword evidence="1" id="KW-1133">Transmembrane helix</keyword>
<keyword evidence="1" id="KW-0472">Membrane</keyword>
<comment type="caution">
    <text evidence="2">The sequence shown here is derived from an EMBL/GenBank/DDBJ whole genome shotgun (WGS) entry which is preliminary data.</text>
</comment>
<protein>
    <recommendedName>
        <fullName evidence="4">Spore germination protein</fullName>
    </recommendedName>
</protein>
<feature type="transmembrane region" description="Helical" evidence="1">
    <location>
        <begin position="112"/>
        <end position="128"/>
    </location>
</feature>
<evidence type="ECO:0008006" key="4">
    <source>
        <dbReference type="Google" id="ProtNLM"/>
    </source>
</evidence>
<dbReference type="Proteomes" id="UP000838686">
    <property type="component" value="Unassembled WGS sequence"/>
</dbReference>
<feature type="transmembrane region" description="Helical" evidence="1">
    <location>
        <begin position="308"/>
        <end position="327"/>
    </location>
</feature>
<feature type="transmembrane region" description="Helical" evidence="1">
    <location>
        <begin position="211"/>
        <end position="233"/>
    </location>
</feature>
<proteinExistence type="predicted"/>
<evidence type="ECO:0000313" key="2">
    <source>
        <dbReference type="EMBL" id="CAH1222580.1"/>
    </source>
</evidence>
<feature type="transmembrane region" description="Helical" evidence="1">
    <location>
        <begin position="6"/>
        <end position="26"/>
    </location>
</feature>
<evidence type="ECO:0000313" key="3">
    <source>
        <dbReference type="Proteomes" id="UP000838686"/>
    </source>
</evidence>
<dbReference type="RefSeq" id="WP_236346396.1">
    <property type="nucleotide sequence ID" value="NZ_CAKMMF010000039.1"/>
</dbReference>
<dbReference type="EMBL" id="CAKMMF010000039">
    <property type="protein sequence ID" value="CAH1222580.1"/>
    <property type="molecule type" value="Genomic_DNA"/>
</dbReference>
<sequence length="368" mass="42331">MNRYFYYNVFLGSMLNLMLYVPHILIKYRYNGAISSMLVAVAIGTGLAYLFTTVTQAFPGKGLPEILYIFFPRAIVIPILLFLAAMWYVASAIAIIAYAVLINRFFNPDTSAIIVLGLLTLVCIYGATRSTLSVMFMMEMGLIINTPLILFILMKSVRSENISWDAIRTIANYWNQMPQLTPIAAASYIFTGYINFSIYNRLTPPNFRLKFRWMIPVFCTVIMLISFFVPIGFHGTETVVHYIYLWSVTSDSLIMNYGFIERVIFVFLILYLNLTLIYTTSGWHQAIEMIKSCFPSNKPDVDQREIPWINWAIATLFAIVSLLYLHFFDEKESFKLASAWLVLRLFAEAGTVFLLFGMTLRYRRKSSL</sequence>
<keyword evidence="3" id="KW-1185">Reference proteome</keyword>
<evidence type="ECO:0000256" key="1">
    <source>
        <dbReference type="SAM" id="Phobius"/>
    </source>
</evidence>
<accession>A0ABN8H039</accession>